<keyword evidence="10" id="KW-0961">Cell wall biogenesis/degradation</keyword>
<dbReference type="Gene3D" id="2.60.120.610">
    <property type="entry name" value="arabinofuranosyltransferase like domain"/>
    <property type="match status" value="1"/>
</dbReference>
<keyword evidence="8 11" id="KW-1133">Transmembrane helix</keyword>
<feature type="transmembrane region" description="Helical" evidence="11">
    <location>
        <begin position="486"/>
        <end position="504"/>
    </location>
</feature>
<dbReference type="RefSeq" id="WP_372493547.1">
    <property type="nucleotide sequence ID" value="NZ_BAAALM010000015.1"/>
</dbReference>
<comment type="caution">
    <text evidence="15">The sequence shown here is derived from an EMBL/GenBank/DDBJ whole genome shotgun (WGS) entry which is preliminary data.</text>
</comment>
<dbReference type="InterPro" id="IPR032731">
    <property type="entry name" value="Arabino_trans_C"/>
</dbReference>
<dbReference type="InterPro" id="IPR040920">
    <property type="entry name" value="Arabino_trans_N"/>
</dbReference>
<evidence type="ECO:0000256" key="4">
    <source>
        <dbReference type="ARBA" id="ARBA00022475"/>
    </source>
</evidence>
<protein>
    <submittedName>
        <fullName evidence="15">Arabinosyltransferase domain-containing protein</fullName>
    </submittedName>
</protein>
<evidence type="ECO:0000256" key="2">
    <source>
        <dbReference type="ARBA" id="ARBA00004651"/>
    </source>
</evidence>
<comment type="similarity">
    <text evidence="3">Belongs to the emb family.</text>
</comment>
<feature type="transmembrane region" description="Helical" evidence="11">
    <location>
        <begin position="571"/>
        <end position="592"/>
    </location>
</feature>
<evidence type="ECO:0000313" key="16">
    <source>
        <dbReference type="Proteomes" id="UP001500467"/>
    </source>
</evidence>
<feature type="transmembrane region" description="Helical" evidence="11">
    <location>
        <begin position="379"/>
        <end position="412"/>
    </location>
</feature>
<keyword evidence="16" id="KW-1185">Reference proteome</keyword>
<dbReference type="InterPro" id="IPR007680">
    <property type="entry name" value="Arabino_trans_central"/>
</dbReference>
<evidence type="ECO:0000259" key="13">
    <source>
        <dbReference type="Pfam" id="PF14896"/>
    </source>
</evidence>
<feature type="transmembrane region" description="Helical" evidence="11">
    <location>
        <begin position="641"/>
        <end position="662"/>
    </location>
</feature>
<evidence type="ECO:0000256" key="3">
    <source>
        <dbReference type="ARBA" id="ARBA00008195"/>
    </source>
</evidence>
<evidence type="ECO:0000256" key="10">
    <source>
        <dbReference type="ARBA" id="ARBA00023316"/>
    </source>
</evidence>
<accession>A0ABP4G7J2</accession>
<comment type="function">
    <text evidence="1">Arabinosyl transferase responsible for the polymerization of arabinose into the arabinan of arabinogalactan.</text>
</comment>
<feature type="transmembrane region" description="Helical" evidence="11">
    <location>
        <begin position="516"/>
        <end position="534"/>
    </location>
</feature>
<evidence type="ECO:0000259" key="12">
    <source>
        <dbReference type="Pfam" id="PF04602"/>
    </source>
</evidence>
<evidence type="ECO:0000256" key="9">
    <source>
        <dbReference type="ARBA" id="ARBA00023136"/>
    </source>
</evidence>
<dbReference type="Gene3D" id="3.40.190.160">
    <property type="match status" value="1"/>
</dbReference>
<feature type="transmembrane region" description="Helical" evidence="11">
    <location>
        <begin position="194"/>
        <end position="211"/>
    </location>
</feature>
<evidence type="ECO:0000256" key="7">
    <source>
        <dbReference type="ARBA" id="ARBA00022692"/>
    </source>
</evidence>
<dbReference type="Pfam" id="PF17689">
    <property type="entry name" value="Arabino_trans_N"/>
    <property type="match status" value="1"/>
</dbReference>
<feature type="domain" description="Arabinosyltransferase C-terminal" evidence="13">
    <location>
        <begin position="655"/>
        <end position="703"/>
    </location>
</feature>
<feature type="domain" description="Arabinosyltransferas concanavalin like" evidence="14">
    <location>
        <begin position="46"/>
        <end position="184"/>
    </location>
</feature>
<feature type="transmembrane region" description="Helical" evidence="11">
    <location>
        <begin position="612"/>
        <end position="634"/>
    </location>
</feature>
<feature type="transmembrane region" description="Helical" evidence="11">
    <location>
        <begin position="540"/>
        <end position="559"/>
    </location>
</feature>
<evidence type="ECO:0000256" key="6">
    <source>
        <dbReference type="ARBA" id="ARBA00022679"/>
    </source>
</evidence>
<reference evidence="16" key="1">
    <citation type="journal article" date="2019" name="Int. J. Syst. Evol. Microbiol.">
        <title>The Global Catalogue of Microorganisms (GCM) 10K type strain sequencing project: providing services to taxonomists for standard genome sequencing and annotation.</title>
        <authorList>
            <consortium name="The Broad Institute Genomics Platform"/>
            <consortium name="The Broad Institute Genome Sequencing Center for Infectious Disease"/>
            <person name="Wu L."/>
            <person name="Ma J."/>
        </authorList>
    </citation>
    <scope>NUCLEOTIDE SEQUENCE [LARGE SCALE GENOMIC DNA]</scope>
    <source>
        <strain evidence="16">JCM 13022</strain>
    </source>
</reference>
<feature type="transmembrane region" description="Helical" evidence="11">
    <location>
        <begin position="424"/>
        <end position="442"/>
    </location>
</feature>
<evidence type="ECO:0000256" key="1">
    <source>
        <dbReference type="ARBA" id="ARBA00003001"/>
    </source>
</evidence>
<dbReference type="Proteomes" id="UP001500467">
    <property type="component" value="Unassembled WGS sequence"/>
</dbReference>
<comment type="subcellular location">
    <subcellularLocation>
        <location evidence="2">Cell membrane</location>
        <topology evidence="2">Multi-pass membrane protein</topology>
    </subcellularLocation>
</comment>
<feature type="transmembrane region" description="Helical" evidence="11">
    <location>
        <begin position="23"/>
        <end position="44"/>
    </location>
</feature>
<keyword evidence="6" id="KW-0808">Transferase</keyword>
<keyword evidence="9 11" id="KW-0472">Membrane</keyword>
<proteinExistence type="inferred from homology"/>
<feature type="transmembrane region" description="Helical" evidence="11">
    <location>
        <begin position="231"/>
        <end position="251"/>
    </location>
</feature>
<dbReference type="Pfam" id="PF14896">
    <property type="entry name" value="Arabino_trans_C"/>
    <property type="match status" value="2"/>
</dbReference>
<sequence length="945" mass="100633">MPGVTASATASRRPVPNGVAHRLSAAVLGLISALASVAFVLAPADQVTTTYEWPSAAPEDTTLPLLPYTPQRMDVTFSCADARALGGGTLLSTTGPGGVQDPPNGLSVRISDGRITATLGKTPLAAAPLTETCRWRIVSDTSGTVVTSDGREQGQTAERPAVNGLFTDATDAPSLQVSVTPDTRYVSDPSPVKIAAGVTSVVSLIAMLLALRKRESCRPKSLPRRWARPRLVDAVVAGTLVLWAVIGAATVDDGYIVAMILSSADTGFVGNYMRWFNAPEAPFSWFYELYRPWVEVSTTTLWLRLPSLLVCFVSWLLIDRVLLPRFAKGHAGMARWAAAGVFLLWTIQFGVGLRPEPWVMLGSLATLALVERGVATRRLSFLACAVVAAGATTALTPTGIAVFLQLLVALPAAWPTLRAYGRRAAAVLLGAGASVLLLMFFGQSLDAVLHAVEVRTEIGPSYGIAGEEKRYEWLFDPLQGGLNRRLPVLLLWFAMAVLAVLLVLRRTPKLAQAPTRRLLVAAVLYFAALALTPTKYTHHFGVLAGVATLLVAVMVHAVSRGALRRSWQLSLTCAAFAIAVWVGIDAPLRWWFLGGLNVKWSDVPPGVAGIDAASLALAVGFGIAVAGLAGAWRWIRSPASFVPIIAFGVVVVEVGTMAYAMVPRSETYTTGAANVAALAGHPCGIEEWLEVEPDVAAGMLPASGPADVDGFTTNGAFPRRGLLEPYGSAQAPVWHSSGRPGRITTSWYNLPAGSDSPTAPPVVVPVRGTGAVAATVEFADETGRVLSSHEITLTPQWTEKRFDPATAAMVRLKLVDERSANGWIAAGAPRLPKTVPSTELVPTSEPVILDWVGAFTMPCRRPPSVDDGTVEPVRYRFASGPSIRDIGSVSYMATQGGPYAPLMQLATETAVPTYLRGDKLFEPISVFRLDYPAPSRNFRMTRASR</sequence>
<evidence type="ECO:0000256" key="11">
    <source>
        <dbReference type="SAM" id="Phobius"/>
    </source>
</evidence>
<name>A0ABP4G7J2_9PSEU</name>
<gene>
    <name evidence="15" type="ORF">GCM10009675_39470</name>
</gene>
<keyword evidence="5" id="KW-0328">Glycosyltransferase</keyword>
<feature type="transmembrane region" description="Helical" evidence="11">
    <location>
        <begin position="301"/>
        <end position="322"/>
    </location>
</feature>
<feature type="transmembrane region" description="Helical" evidence="11">
    <location>
        <begin position="334"/>
        <end position="353"/>
    </location>
</feature>
<feature type="domain" description="Arabinofuranosyltransferase central" evidence="12">
    <location>
        <begin position="189"/>
        <end position="627"/>
    </location>
</feature>
<keyword evidence="4" id="KW-1003">Cell membrane</keyword>
<evidence type="ECO:0000256" key="8">
    <source>
        <dbReference type="ARBA" id="ARBA00022989"/>
    </source>
</evidence>
<dbReference type="Pfam" id="PF04602">
    <property type="entry name" value="Arabinose_trans"/>
    <property type="match status" value="1"/>
</dbReference>
<feature type="domain" description="Arabinosyltransferase C-terminal" evidence="13">
    <location>
        <begin position="737"/>
        <end position="918"/>
    </location>
</feature>
<evidence type="ECO:0000313" key="15">
    <source>
        <dbReference type="EMBL" id="GAA1213764.1"/>
    </source>
</evidence>
<evidence type="ECO:0000259" key="14">
    <source>
        <dbReference type="Pfam" id="PF17689"/>
    </source>
</evidence>
<dbReference type="InterPro" id="IPR027451">
    <property type="entry name" value="EmbABC_dom1"/>
</dbReference>
<keyword evidence="7 11" id="KW-0812">Transmembrane</keyword>
<dbReference type="EMBL" id="BAAALM010000015">
    <property type="protein sequence ID" value="GAA1213764.1"/>
    <property type="molecule type" value="Genomic_DNA"/>
</dbReference>
<organism evidence="15 16">
    <name type="scientific">Prauserella alba</name>
    <dbReference type="NCBI Taxonomy" id="176898"/>
    <lineage>
        <taxon>Bacteria</taxon>
        <taxon>Bacillati</taxon>
        <taxon>Actinomycetota</taxon>
        <taxon>Actinomycetes</taxon>
        <taxon>Pseudonocardiales</taxon>
        <taxon>Pseudonocardiaceae</taxon>
        <taxon>Prauserella</taxon>
    </lineage>
</organism>
<evidence type="ECO:0000256" key="5">
    <source>
        <dbReference type="ARBA" id="ARBA00022676"/>
    </source>
</evidence>